<dbReference type="PANTHER" id="PTHR46834:SF1">
    <property type="entry name" value="TRANSCRIPTION FACTOR BHLH10"/>
    <property type="match status" value="1"/>
</dbReference>
<dbReference type="Pfam" id="PF00010">
    <property type="entry name" value="HLH"/>
    <property type="match status" value="1"/>
</dbReference>
<sequence>MQRTPLQAEDQEVMQPITLVAEDFPDAAGEEVAQNYQFREVNGENPDPTSASGLNHVLLGFGGPEDLHNEYLGLNIQPAGIPLTNTNGEFGGTGNGYPDLQTYQVQEFDNHLPAGEVPGLQPHQMQEFKNHLPAGEVTMQTLHGIDDTSRTRPNFQESKLIQNQLQQEAHDHLSSVDQQYHQHMFHQLVDQQQPLHSQQMLSHGSTRANHNLEVELHKLQQSQNRNHYNVGLGDGTYLTSWEESVKCIERFRQLQEQQLIQQLGQQPIHQQPMHDQSSMNNVQLQAETSNGGCGQMTEFNLFGPLHGNFPREEADPNTLYTSGTYSSGLSMSRSTTRPALGLSAAGCSFSVHPAGSTLQVYSCHNPGAGANPFGYPLVDVNSRSHLLNVSGIQHPGITYLGPPNQPMNFNSISTTGSGPCSELLNQDSAHSSSARSSSLDLPLKSGYAFYQGNNIGGNDHLDSSGGPLMAGRTAGGYFPRDMQLHSTKRVKTGVGKVIADLEPRPPHQFATERQRREHLNEKYQTLRSLVPNPTKPDRASIVADAINRIHELKKELETLMAKKRDREERRKKREAPVGERGTALDGSNRHLQGHTTSDTGDTSRDLRATSIKKTSEHGTEVTVRIINNEVELNVKQKLTPSFFLRVVGTIEVNLNLKVLESNGARIQNYNVYRLTTSTVTKDSNNFINFIAAKLLEAVDVVF</sequence>
<evidence type="ECO:0000259" key="4">
    <source>
        <dbReference type="PROSITE" id="PS50888"/>
    </source>
</evidence>
<feature type="compositionally biased region" description="Low complexity" evidence="3">
    <location>
        <begin position="428"/>
        <end position="438"/>
    </location>
</feature>
<feature type="compositionally biased region" description="Polar residues" evidence="3">
    <location>
        <begin position="589"/>
        <end position="600"/>
    </location>
</feature>
<dbReference type="PROSITE" id="PS50888">
    <property type="entry name" value="BHLH"/>
    <property type="match status" value="1"/>
</dbReference>
<dbReference type="Proteomes" id="UP001633002">
    <property type="component" value="Unassembled WGS sequence"/>
</dbReference>
<feature type="compositionally biased region" description="Basic and acidic residues" evidence="3">
    <location>
        <begin position="601"/>
        <end position="613"/>
    </location>
</feature>
<feature type="domain" description="BHLH" evidence="4">
    <location>
        <begin position="503"/>
        <end position="552"/>
    </location>
</feature>
<dbReference type="SUPFAM" id="SSF47459">
    <property type="entry name" value="HLH, helix-loop-helix DNA-binding domain"/>
    <property type="match status" value="1"/>
</dbReference>
<accession>A0ABD3HZU3</accession>
<dbReference type="InterPro" id="IPR011598">
    <property type="entry name" value="bHLH_dom"/>
</dbReference>
<dbReference type="InterPro" id="IPR036638">
    <property type="entry name" value="HLH_DNA-bd_sf"/>
</dbReference>
<dbReference type="EMBL" id="JBJQOH010000002">
    <property type="protein sequence ID" value="KAL3696496.1"/>
    <property type="molecule type" value="Genomic_DNA"/>
</dbReference>
<dbReference type="AlphaFoldDB" id="A0ABD3HZU3"/>
<comment type="caution">
    <text evidence="5">The sequence shown here is derived from an EMBL/GenBank/DDBJ whole genome shotgun (WGS) entry which is preliminary data.</text>
</comment>
<evidence type="ECO:0000256" key="2">
    <source>
        <dbReference type="ARBA" id="ARBA00023163"/>
    </source>
</evidence>
<protein>
    <recommendedName>
        <fullName evidence="4">BHLH domain-containing protein</fullName>
    </recommendedName>
</protein>
<dbReference type="PANTHER" id="PTHR46834">
    <property type="entry name" value="TRANSCRIPTION FACTOR BHLH91"/>
    <property type="match status" value="1"/>
</dbReference>
<feature type="compositionally biased region" description="Polar residues" evidence="3">
    <location>
        <begin position="408"/>
        <end position="427"/>
    </location>
</feature>
<dbReference type="Gene3D" id="4.10.280.10">
    <property type="entry name" value="Helix-loop-helix DNA-binding domain"/>
    <property type="match status" value="1"/>
</dbReference>
<keyword evidence="2" id="KW-0804">Transcription</keyword>
<reference evidence="5 6" key="1">
    <citation type="submission" date="2024-09" db="EMBL/GenBank/DDBJ databases">
        <title>Chromosome-scale assembly of Riccia sorocarpa.</title>
        <authorList>
            <person name="Paukszto L."/>
        </authorList>
    </citation>
    <scope>NUCLEOTIDE SEQUENCE [LARGE SCALE GENOMIC DNA]</scope>
    <source>
        <strain evidence="5">LP-2024</strain>
        <tissue evidence="5">Aerial parts of the thallus</tissue>
    </source>
</reference>
<keyword evidence="6" id="KW-1185">Reference proteome</keyword>
<feature type="region of interest" description="Disordered" evidence="3">
    <location>
        <begin position="408"/>
        <end position="439"/>
    </location>
</feature>
<proteinExistence type="predicted"/>
<dbReference type="SMART" id="SM00353">
    <property type="entry name" value="HLH"/>
    <property type="match status" value="1"/>
</dbReference>
<evidence type="ECO:0000256" key="3">
    <source>
        <dbReference type="SAM" id="MobiDB-lite"/>
    </source>
</evidence>
<feature type="region of interest" description="Disordered" evidence="3">
    <location>
        <begin position="560"/>
        <end position="613"/>
    </location>
</feature>
<organism evidence="5 6">
    <name type="scientific">Riccia sorocarpa</name>
    <dbReference type="NCBI Taxonomy" id="122646"/>
    <lineage>
        <taxon>Eukaryota</taxon>
        <taxon>Viridiplantae</taxon>
        <taxon>Streptophyta</taxon>
        <taxon>Embryophyta</taxon>
        <taxon>Marchantiophyta</taxon>
        <taxon>Marchantiopsida</taxon>
        <taxon>Marchantiidae</taxon>
        <taxon>Marchantiales</taxon>
        <taxon>Ricciaceae</taxon>
        <taxon>Riccia</taxon>
    </lineage>
</organism>
<evidence type="ECO:0000256" key="1">
    <source>
        <dbReference type="ARBA" id="ARBA00023015"/>
    </source>
</evidence>
<gene>
    <name evidence="5" type="ORF">R1sor_010572</name>
</gene>
<name>A0ABD3HZU3_9MARC</name>
<evidence type="ECO:0000313" key="6">
    <source>
        <dbReference type="Proteomes" id="UP001633002"/>
    </source>
</evidence>
<keyword evidence="1" id="KW-0805">Transcription regulation</keyword>
<evidence type="ECO:0000313" key="5">
    <source>
        <dbReference type="EMBL" id="KAL3696496.1"/>
    </source>
</evidence>
<dbReference type="InterPro" id="IPR045895">
    <property type="entry name" value="bHLH91-like"/>
</dbReference>